<reference evidence="3" key="1">
    <citation type="submission" date="2018-03" db="EMBL/GenBank/DDBJ databases">
        <authorList>
            <person name="Rodrigo-Torres L."/>
            <person name="Arahal R. D."/>
            <person name="Lucena T."/>
        </authorList>
    </citation>
    <scope>NUCLEOTIDE SEQUENCE [LARGE SCALE GENOMIC DNA]</scope>
    <source>
        <strain evidence="3">CECT 7615</strain>
    </source>
</reference>
<dbReference type="InterPro" id="IPR029024">
    <property type="entry name" value="TerB-like"/>
</dbReference>
<gene>
    <name evidence="2" type="ORF">TRM7615_01742</name>
</gene>
<dbReference type="AlphaFoldDB" id="A0A2R8C763"/>
<dbReference type="SUPFAM" id="SSF158682">
    <property type="entry name" value="TerB-like"/>
    <property type="match status" value="1"/>
</dbReference>
<protein>
    <recommendedName>
        <fullName evidence="1">Co-chaperone DjlA N-terminal domain-containing protein</fullName>
    </recommendedName>
</protein>
<dbReference type="EMBL" id="ONZG01000004">
    <property type="protein sequence ID" value="SPJ28245.1"/>
    <property type="molecule type" value="Genomic_DNA"/>
</dbReference>
<evidence type="ECO:0000313" key="3">
    <source>
        <dbReference type="Proteomes" id="UP000244898"/>
    </source>
</evidence>
<proteinExistence type="predicted"/>
<name>A0A2R8C763_9RHOB</name>
<feature type="domain" description="Co-chaperone DjlA N-terminal" evidence="1">
    <location>
        <begin position="142"/>
        <end position="258"/>
    </location>
</feature>
<dbReference type="Proteomes" id="UP000244898">
    <property type="component" value="Unassembled WGS sequence"/>
</dbReference>
<dbReference type="Pfam" id="PF05099">
    <property type="entry name" value="TerB"/>
    <property type="match status" value="1"/>
</dbReference>
<dbReference type="Gene3D" id="1.10.3680.10">
    <property type="entry name" value="TerB-like"/>
    <property type="match status" value="1"/>
</dbReference>
<dbReference type="CDD" id="cd07177">
    <property type="entry name" value="terB_like"/>
    <property type="match status" value="1"/>
</dbReference>
<dbReference type="InterPro" id="IPR007791">
    <property type="entry name" value="DjlA_N"/>
</dbReference>
<accession>A0A2R8C763</accession>
<evidence type="ECO:0000259" key="1">
    <source>
        <dbReference type="Pfam" id="PF05099"/>
    </source>
</evidence>
<organism evidence="2 3">
    <name type="scientific">Falsiruegeria mediterranea M17</name>
    <dbReference type="NCBI Taxonomy" id="1200281"/>
    <lineage>
        <taxon>Bacteria</taxon>
        <taxon>Pseudomonadati</taxon>
        <taxon>Pseudomonadota</taxon>
        <taxon>Alphaproteobacteria</taxon>
        <taxon>Rhodobacterales</taxon>
        <taxon>Roseobacteraceae</taxon>
        <taxon>Falsiruegeria</taxon>
    </lineage>
</organism>
<evidence type="ECO:0000313" key="2">
    <source>
        <dbReference type="EMBL" id="SPJ28245.1"/>
    </source>
</evidence>
<sequence length="285" mass="30316">MSFIESQIENFDDVECVVANSEKFKARIGAGAGAFSSLKVADLLGELWNVGSAARDGAAIAGSGVVATTFFPASGLATFFGLGAAATPIGWVVGAGAAAGGLFYGVNRLFRTYYGSRVDEIPRFLNTPIDVLGASFMDLVGSLAVKVASIDGHIHERERLVIADYFVEEWGFDPIYTSIALDLLEETTEEQRIIDMAATLAEFARTNPDCDFSKIQKGLSALLTEIAEADGKLDEREEMAIERIVAALDQENSTYSAIKRAANVPIASITSATVWVRGKLGGGNN</sequence>
<dbReference type="RefSeq" id="WP_108786524.1">
    <property type="nucleotide sequence ID" value="NZ_ONZG01000004.1"/>
</dbReference>
<keyword evidence="3" id="KW-1185">Reference proteome</keyword>
<dbReference type="OrthoDB" id="8881374at2"/>